<evidence type="ECO:0000256" key="1">
    <source>
        <dbReference type="SAM" id="MobiDB-lite"/>
    </source>
</evidence>
<name>A0AAU9JF09_9CILI</name>
<accession>A0AAU9JF09</accession>
<comment type="caution">
    <text evidence="3">The sequence shown here is derived from an EMBL/GenBank/DDBJ whole genome shotgun (WGS) entry which is preliminary data.</text>
</comment>
<dbReference type="CDD" id="cd00030">
    <property type="entry name" value="C2"/>
    <property type="match status" value="1"/>
</dbReference>
<evidence type="ECO:0000313" key="4">
    <source>
        <dbReference type="Proteomes" id="UP001162131"/>
    </source>
</evidence>
<dbReference type="PROSITE" id="PS50004">
    <property type="entry name" value="C2"/>
    <property type="match status" value="1"/>
</dbReference>
<feature type="region of interest" description="Disordered" evidence="1">
    <location>
        <begin position="238"/>
        <end position="282"/>
    </location>
</feature>
<sequence>MADQTLYFLIKPLCAKLLRNSDTLDSTSCYCEISIGRQARVSKNAEIALKFPSWNDELPFLIRSEDKISVKVWDIKPDTRKVIFGEATILREDITDLYENWVILAKGKENVGEMKLKIEISHECPEKYSNLEAEESKQTQEIPSQMINYGTQQETQIEHTYIRSQASSDIKPVYYQMASAPPLPSEDFHEFAPSQNYSYSSLLDFDAPQPVSQTYNLPQQKFNQNSAFQFNSQSSYPTLGGVSQTNSQTSYPNTGYNTPYFPNQSKYPSQSSSQTNQQYPGF</sequence>
<gene>
    <name evidence="3" type="ORF">BSTOLATCC_MIC23554</name>
</gene>
<keyword evidence="4" id="KW-1185">Reference proteome</keyword>
<dbReference type="PANTHER" id="PTHR47052:SF3">
    <property type="entry name" value="INGRESSION PROTEIN 1"/>
    <property type="match status" value="1"/>
</dbReference>
<evidence type="ECO:0000313" key="3">
    <source>
        <dbReference type="EMBL" id="CAG9319346.1"/>
    </source>
</evidence>
<evidence type="ECO:0000259" key="2">
    <source>
        <dbReference type="PROSITE" id="PS50004"/>
    </source>
</evidence>
<dbReference type="PANTHER" id="PTHR47052">
    <property type="entry name" value="CONSERVED SERINE PROLINE-RICH PROTEIN (AFU_ORTHOLOGUE AFUA_2G01790)"/>
    <property type="match status" value="1"/>
</dbReference>
<feature type="compositionally biased region" description="Polar residues" evidence="1">
    <location>
        <begin position="241"/>
        <end position="282"/>
    </location>
</feature>
<dbReference type="Proteomes" id="UP001162131">
    <property type="component" value="Unassembled WGS sequence"/>
</dbReference>
<reference evidence="3" key="1">
    <citation type="submission" date="2021-09" db="EMBL/GenBank/DDBJ databases">
        <authorList>
            <consortium name="AG Swart"/>
            <person name="Singh M."/>
            <person name="Singh A."/>
            <person name="Seah K."/>
            <person name="Emmerich C."/>
        </authorList>
    </citation>
    <scope>NUCLEOTIDE SEQUENCE</scope>
    <source>
        <strain evidence="3">ATCC30299</strain>
    </source>
</reference>
<dbReference type="AlphaFoldDB" id="A0AAU9JF09"/>
<dbReference type="Gene3D" id="2.60.40.150">
    <property type="entry name" value="C2 domain"/>
    <property type="match status" value="1"/>
</dbReference>
<dbReference type="InterPro" id="IPR035892">
    <property type="entry name" value="C2_domain_sf"/>
</dbReference>
<protein>
    <recommendedName>
        <fullName evidence="2">C2 domain-containing protein</fullName>
    </recommendedName>
</protein>
<dbReference type="InterPro" id="IPR000008">
    <property type="entry name" value="C2_dom"/>
</dbReference>
<dbReference type="EMBL" id="CAJZBQ010000022">
    <property type="protein sequence ID" value="CAG9319346.1"/>
    <property type="molecule type" value="Genomic_DNA"/>
</dbReference>
<dbReference type="Pfam" id="PF00168">
    <property type="entry name" value="C2"/>
    <property type="match status" value="1"/>
</dbReference>
<proteinExistence type="predicted"/>
<feature type="domain" description="C2" evidence="2">
    <location>
        <begin position="1"/>
        <end position="107"/>
    </location>
</feature>
<organism evidence="3 4">
    <name type="scientific">Blepharisma stoltei</name>
    <dbReference type="NCBI Taxonomy" id="1481888"/>
    <lineage>
        <taxon>Eukaryota</taxon>
        <taxon>Sar</taxon>
        <taxon>Alveolata</taxon>
        <taxon>Ciliophora</taxon>
        <taxon>Postciliodesmatophora</taxon>
        <taxon>Heterotrichea</taxon>
        <taxon>Heterotrichida</taxon>
        <taxon>Blepharismidae</taxon>
        <taxon>Blepharisma</taxon>
    </lineage>
</organism>
<dbReference type="InterPro" id="IPR052981">
    <property type="entry name" value="Ingression_C2_domain"/>
</dbReference>
<dbReference type="SUPFAM" id="SSF49562">
    <property type="entry name" value="C2 domain (Calcium/lipid-binding domain, CaLB)"/>
    <property type="match status" value="1"/>
</dbReference>